<dbReference type="OrthoDB" id="124329at2759"/>
<organism evidence="3 4">
    <name type="scientific">Dactylonectria macrodidyma</name>
    <dbReference type="NCBI Taxonomy" id="307937"/>
    <lineage>
        <taxon>Eukaryota</taxon>
        <taxon>Fungi</taxon>
        <taxon>Dikarya</taxon>
        <taxon>Ascomycota</taxon>
        <taxon>Pezizomycotina</taxon>
        <taxon>Sordariomycetes</taxon>
        <taxon>Hypocreomycetidae</taxon>
        <taxon>Hypocreales</taxon>
        <taxon>Nectriaceae</taxon>
        <taxon>Dactylonectria</taxon>
    </lineage>
</organism>
<dbReference type="Pfam" id="PF13343">
    <property type="entry name" value="SBP_bac_6"/>
    <property type="match status" value="1"/>
</dbReference>
<dbReference type="Gene3D" id="3.40.190.10">
    <property type="entry name" value="Periplasmic binding protein-like II"/>
    <property type="match status" value="2"/>
</dbReference>
<dbReference type="PANTHER" id="PTHR30006">
    <property type="entry name" value="THIAMINE-BINDING PERIPLASMIC PROTEIN-RELATED"/>
    <property type="match status" value="1"/>
</dbReference>
<sequence length="288" mass="32360">MIIPALFPVALIVGRSAACDAALGFAAEPVVENRMIDEIYQAAGIVTCWHGGDKENQQDGLKEAFETRFPGMTLNITPFDFDKIHPTFRDTRAAWYGMMVFSWRFVWNTNKLAEGPKEFTDFLKPEFKDKLVLTYPDDDDAVPYAFGLVMQKYGLGRFESLLAQGPRWVRGTATPIAILANPKSIWTAIFTSSVDLVPFAPLNVAIPTEGNLVSWAQRGTILKEAPHPEGTQVAAQLHVEQRIMDVSFTNPVGFDWFLADRVRIERLKLFFENMIGMLQGWSPLIDDL</sequence>
<proteinExistence type="predicted"/>
<dbReference type="PANTHER" id="PTHR30006:SF2">
    <property type="entry name" value="ABC TRANSPORTER SUBSTRATE-BINDING PROTEIN"/>
    <property type="match status" value="1"/>
</dbReference>
<keyword evidence="4" id="KW-1185">Reference proteome</keyword>
<name>A0A9P9JKV7_9HYPO</name>
<accession>A0A9P9JKV7</accession>
<protein>
    <submittedName>
        <fullName evidence="3">ABC transporter</fullName>
    </submittedName>
</protein>
<gene>
    <name evidence="3" type="ORF">EDB81DRAFT_864434</name>
</gene>
<dbReference type="SUPFAM" id="SSF53850">
    <property type="entry name" value="Periplasmic binding protein-like II"/>
    <property type="match status" value="1"/>
</dbReference>
<evidence type="ECO:0000313" key="3">
    <source>
        <dbReference type="EMBL" id="KAH7169866.1"/>
    </source>
</evidence>
<evidence type="ECO:0000313" key="4">
    <source>
        <dbReference type="Proteomes" id="UP000738349"/>
    </source>
</evidence>
<feature type="chain" id="PRO_5040402984" evidence="2">
    <location>
        <begin position="19"/>
        <end position="288"/>
    </location>
</feature>
<evidence type="ECO:0000256" key="1">
    <source>
        <dbReference type="ARBA" id="ARBA00022729"/>
    </source>
</evidence>
<reference evidence="3" key="1">
    <citation type="journal article" date="2021" name="Nat. Commun.">
        <title>Genetic determinants of endophytism in the Arabidopsis root mycobiome.</title>
        <authorList>
            <person name="Mesny F."/>
            <person name="Miyauchi S."/>
            <person name="Thiergart T."/>
            <person name="Pickel B."/>
            <person name="Atanasova L."/>
            <person name="Karlsson M."/>
            <person name="Huettel B."/>
            <person name="Barry K.W."/>
            <person name="Haridas S."/>
            <person name="Chen C."/>
            <person name="Bauer D."/>
            <person name="Andreopoulos W."/>
            <person name="Pangilinan J."/>
            <person name="LaButti K."/>
            <person name="Riley R."/>
            <person name="Lipzen A."/>
            <person name="Clum A."/>
            <person name="Drula E."/>
            <person name="Henrissat B."/>
            <person name="Kohler A."/>
            <person name="Grigoriev I.V."/>
            <person name="Martin F.M."/>
            <person name="Hacquard S."/>
        </authorList>
    </citation>
    <scope>NUCLEOTIDE SEQUENCE</scope>
    <source>
        <strain evidence="3">MPI-CAGE-AT-0147</strain>
    </source>
</reference>
<dbReference type="Proteomes" id="UP000738349">
    <property type="component" value="Unassembled WGS sequence"/>
</dbReference>
<evidence type="ECO:0000256" key="2">
    <source>
        <dbReference type="SAM" id="SignalP"/>
    </source>
</evidence>
<comment type="caution">
    <text evidence="3">The sequence shown here is derived from an EMBL/GenBank/DDBJ whole genome shotgun (WGS) entry which is preliminary data.</text>
</comment>
<dbReference type="EMBL" id="JAGMUV010000002">
    <property type="protein sequence ID" value="KAH7169866.1"/>
    <property type="molecule type" value="Genomic_DNA"/>
</dbReference>
<feature type="signal peptide" evidence="2">
    <location>
        <begin position="1"/>
        <end position="18"/>
    </location>
</feature>
<dbReference type="AlphaFoldDB" id="A0A9P9JKV7"/>
<keyword evidence="1 2" id="KW-0732">Signal</keyword>